<dbReference type="SUPFAM" id="SSF51182">
    <property type="entry name" value="RmlC-like cupins"/>
    <property type="match status" value="1"/>
</dbReference>
<reference evidence="10 11" key="1">
    <citation type="submission" date="2020-08" db="EMBL/GenBank/DDBJ databases">
        <title>Sequencing the genomes of 1000 actinobacteria strains.</title>
        <authorList>
            <person name="Klenk H.-P."/>
        </authorList>
    </citation>
    <scope>NUCLEOTIDE SEQUENCE [LARGE SCALE GENOMIC DNA]</scope>
    <source>
        <strain evidence="10 11">DSM 23889</strain>
    </source>
</reference>
<evidence type="ECO:0000256" key="3">
    <source>
        <dbReference type="ARBA" id="ARBA00011956"/>
    </source>
</evidence>
<keyword evidence="6 10" id="KW-0413">Isomerase</keyword>
<dbReference type="InterPro" id="IPR011051">
    <property type="entry name" value="RmlC_Cupin_sf"/>
</dbReference>
<dbReference type="CDD" id="cd07011">
    <property type="entry name" value="cupin_PMI_type_I_N"/>
    <property type="match status" value="1"/>
</dbReference>
<keyword evidence="11" id="KW-1185">Reference proteome</keyword>
<comment type="catalytic activity">
    <reaction evidence="1">
        <text>D-mannose 6-phosphate = D-fructose 6-phosphate</text>
        <dbReference type="Rhea" id="RHEA:12356"/>
        <dbReference type="ChEBI" id="CHEBI:58735"/>
        <dbReference type="ChEBI" id="CHEBI:61527"/>
        <dbReference type="EC" id="5.3.1.8"/>
    </reaction>
</comment>
<dbReference type="Pfam" id="PF20511">
    <property type="entry name" value="PMI_typeI_cat"/>
    <property type="match status" value="1"/>
</dbReference>
<feature type="domain" description="Phosphomannose isomerase type I catalytic" evidence="9">
    <location>
        <begin position="2"/>
        <end position="140"/>
    </location>
</feature>
<dbReference type="InterPro" id="IPR014710">
    <property type="entry name" value="RmlC-like_jellyroll"/>
</dbReference>
<organism evidence="10 11">
    <name type="scientific">Microcella frigidaquae</name>
    <dbReference type="NCBI Taxonomy" id="424758"/>
    <lineage>
        <taxon>Bacteria</taxon>
        <taxon>Bacillati</taxon>
        <taxon>Actinomycetota</taxon>
        <taxon>Actinomycetes</taxon>
        <taxon>Micrococcales</taxon>
        <taxon>Microbacteriaceae</taxon>
        <taxon>Microcella</taxon>
    </lineage>
</organism>
<dbReference type="PRINTS" id="PR00714">
    <property type="entry name" value="MAN6PISMRASE"/>
</dbReference>
<dbReference type="InterPro" id="IPR001250">
    <property type="entry name" value="Man6P_Isoase-1"/>
</dbReference>
<dbReference type="GO" id="GO:0004476">
    <property type="term" value="F:mannose-6-phosphate isomerase activity"/>
    <property type="evidence" value="ECO:0007669"/>
    <property type="project" value="UniProtKB-EC"/>
</dbReference>
<name>A0A840XJS8_9MICO</name>
<evidence type="ECO:0000256" key="2">
    <source>
        <dbReference type="ARBA" id="ARBA00010772"/>
    </source>
</evidence>
<evidence type="ECO:0000259" key="9">
    <source>
        <dbReference type="Pfam" id="PF20511"/>
    </source>
</evidence>
<dbReference type="NCBIfam" id="TIGR00218">
    <property type="entry name" value="manA"/>
    <property type="match status" value="1"/>
</dbReference>
<feature type="active site" evidence="7">
    <location>
        <position position="261"/>
    </location>
</feature>
<dbReference type="Gene3D" id="2.60.120.10">
    <property type="entry name" value="Jelly Rolls"/>
    <property type="match status" value="2"/>
</dbReference>
<feature type="binding site" evidence="8">
    <location>
        <position position="122"/>
    </location>
    <ligand>
        <name>Zn(2+)</name>
        <dbReference type="ChEBI" id="CHEBI:29105"/>
    </ligand>
</feature>
<dbReference type="PANTHER" id="PTHR10309">
    <property type="entry name" value="MANNOSE-6-PHOSPHATE ISOMERASE"/>
    <property type="match status" value="1"/>
</dbReference>
<keyword evidence="5 8" id="KW-0862">Zinc</keyword>
<dbReference type="RefSeq" id="WP_341799919.1">
    <property type="nucleotide sequence ID" value="NZ_BAAANZ010000002.1"/>
</dbReference>
<evidence type="ECO:0000256" key="4">
    <source>
        <dbReference type="ARBA" id="ARBA00022723"/>
    </source>
</evidence>
<dbReference type="GO" id="GO:0008270">
    <property type="term" value="F:zinc ion binding"/>
    <property type="evidence" value="ECO:0007669"/>
    <property type="project" value="InterPro"/>
</dbReference>
<keyword evidence="4 8" id="KW-0479">Metal-binding</keyword>
<dbReference type="PANTHER" id="PTHR10309:SF0">
    <property type="entry name" value="MANNOSE-6-PHOSPHATE ISOMERASE"/>
    <property type="match status" value="1"/>
</dbReference>
<feature type="binding site" evidence="8">
    <location>
        <position position="242"/>
    </location>
    <ligand>
        <name>Zn(2+)</name>
        <dbReference type="ChEBI" id="CHEBI:29105"/>
    </ligand>
</feature>
<evidence type="ECO:0000256" key="5">
    <source>
        <dbReference type="ARBA" id="ARBA00022833"/>
    </source>
</evidence>
<dbReference type="AlphaFoldDB" id="A0A840XJS8"/>
<proteinExistence type="inferred from homology"/>
<evidence type="ECO:0000313" key="11">
    <source>
        <dbReference type="Proteomes" id="UP000552883"/>
    </source>
</evidence>
<comment type="caution">
    <text evidence="10">The sequence shown here is derived from an EMBL/GenBank/DDBJ whole genome shotgun (WGS) entry which is preliminary data.</text>
</comment>
<evidence type="ECO:0000256" key="6">
    <source>
        <dbReference type="ARBA" id="ARBA00023235"/>
    </source>
</evidence>
<protein>
    <recommendedName>
        <fullName evidence="3">mannose-6-phosphate isomerase</fullName>
        <ecNumber evidence="3">5.3.1.8</ecNumber>
    </recommendedName>
</protein>
<dbReference type="GO" id="GO:0005975">
    <property type="term" value="P:carbohydrate metabolic process"/>
    <property type="evidence" value="ECO:0007669"/>
    <property type="project" value="InterPro"/>
</dbReference>
<dbReference type="EMBL" id="JACHBS010000001">
    <property type="protein sequence ID" value="MBB5618536.1"/>
    <property type="molecule type" value="Genomic_DNA"/>
</dbReference>
<dbReference type="GO" id="GO:0005829">
    <property type="term" value="C:cytosol"/>
    <property type="evidence" value="ECO:0007669"/>
    <property type="project" value="TreeGrafter"/>
</dbReference>
<dbReference type="Proteomes" id="UP000552883">
    <property type="component" value="Unassembled WGS sequence"/>
</dbReference>
<comment type="cofactor">
    <cofactor evidence="8">
        <name>Zn(2+)</name>
        <dbReference type="ChEBI" id="CHEBI:29105"/>
    </cofactor>
    <text evidence="8">Binds 1 zinc ion per subunit.</text>
</comment>
<evidence type="ECO:0000256" key="7">
    <source>
        <dbReference type="PIRSR" id="PIRSR001480-1"/>
    </source>
</evidence>
<dbReference type="PIRSF" id="PIRSF001480">
    <property type="entry name" value="Mannose-6-phosphate_isomerase"/>
    <property type="match status" value="1"/>
</dbReference>
<accession>A0A840XJS8</accession>
<feature type="binding site" evidence="8">
    <location>
        <position position="87"/>
    </location>
    <ligand>
        <name>Zn(2+)</name>
        <dbReference type="ChEBI" id="CHEBI:29105"/>
    </ligand>
</feature>
<feature type="binding site" evidence="8">
    <location>
        <position position="85"/>
    </location>
    <ligand>
        <name>Zn(2+)</name>
        <dbReference type="ChEBI" id="CHEBI:29105"/>
    </ligand>
</feature>
<evidence type="ECO:0000313" key="10">
    <source>
        <dbReference type="EMBL" id="MBB5618536.1"/>
    </source>
</evidence>
<evidence type="ECO:0000256" key="1">
    <source>
        <dbReference type="ARBA" id="ARBA00000757"/>
    </source>
</evidence>
<dbReference type="InterPro" id="IPR046457">
    <property type="entry name" value="PMI_typeI_cat"/>
</dbReference>
<dbReference type="EC" id="5.3.1.8" evidence="3"/>
<comment type="similarity">
    <text evidence="2">Belongs to the mannose-6-phosphate isomerase type 1 family.</text>
</comment>
<dbReference type="GO" id="GO:0009298">
    <property type="term" value="P:GDP-mannose biosynthetic process"/>
    <property type="evidence" value="ECO:0007669"/>
    <property type="project" value="InterPro"/>
</dbReference>
<dbReference type="InterPro" id="IPR016305">
    <property type="entry name" value="Mannose-6-P_Isomerase"/>
</dbReference>
<dbReference type="Gene3D" id="1.10.441.10">
    <property type="entry name" value="Phosphomannose Isomerase, domain 2"/>
    <property type="match status" value="1"/>
</dbReference>
<evidence type="ECO:0000256" key="8">
    <source>
        <dbReference type="PIRSR" id="PIRSR001480-2"/>
    </source>
</evidence>
<gene>
    <name evidence="10" type="ORF">BJ959_002032</name>
</gene>
<sequence>MLLRITNAARPYPWGSYDAIAAFRALPPSGGPEAEVWLGTHPGSPALLADEPGTTLAAWLAEHRPGVAVPFLVKILAAAAPLSLQAHPTPEQARAGFAREEAAGIPVDAPHRNYRDDNAKPEMIVALSDPFLALCGFRPVAEARAELAAVGDARLAPLVERLVDESALREVVPWLLRRGPEVDGVVDALREWSEGDRSLTASTVRRLAAAYPGDPGVAISTLMHTVSLAPGEALYLPAGNLHAYLEGLGIEVMATSDNVLRGGLTSKHVDVDELLRVVDFRPITEPRMRPAVEGARRVFRPDVPDFAVQVVTVAGAEETVPLSGPAIVISIGGDCRLDDGATLRRGEAAYVDERAALLVGGTGTLLVATANAV</sequence>